<comment type="caution">
    <text evidence="2">The sequence shown here is derived from an EMBL/GenBank/DDBJ whole genome shotgun (WGS) entry which is preliminary data.</text>
</comment>
<dbReference type="Proteomes" id="UP000647339">
    <property type="component" value="Unassembled WGS sequence"/>
</dbReference>
<dbReference type="InterPro" id="IPR005116">
    <property type="entry name" value="Transp-assoc_OB_typ1"/>
</dbReference>
<name>A0ABQ1UYN6_9BACT</name>
<dbReference type="InterPro" id="IPR008995">
    <property type="entry name" value="Mo/tungstate-bd_C_term_dom"/>
</dbReference>
<dbReference type="Pfam" id="PF03459">
    <property type="entry name" value="TOBE"/>
    <property type="match status" value="2"/>
</dbReference>
<protein>
    <submittedName>
        <fullName evidence="2">Molybdenum-pterin-binding protein</fullName>
    </submittedName>
</protein>
<dbReference type="EMBL" id="BMIU01000008">
    <property type="protein sequence ID" value="GGF30597.1"/>
    <property type="molecule type" value="Genomic_DNA"/>
</dbReference>
<proteinExistence type="predicted"/>
<organism evidence="2 3">
    <name type="scientific">Echinicola rosea</name>
    <dbReference type="NCBI Taxonomy" id="1807691"/>
    <lineage>
        <taxon>Bacteria</taxon>
        <taxon>Pseudomonadati</taxon>
        <taxon>Bacteroidota</taxon>
        <taxon>Cytophagia</taxon>
        <taxon>Cytophagales</taxon>
        <taxon>Cyclobacteriaceae</taxon>
        <taxon>Echinicola</taxon>
    </lineage>
</organism>
<gene>
    <name evidence="2" type="ORF">GCM10011339_18490</name>
</gene>
<reference evidence="3" key="1">
    <citation type="journal article" date="2019" name="Int. J. Syst. Evol. Microbiol.">
        <title>The Global Catalogue of Microorganisms (GCM) 10K type strain sequencing project: providing services to taxonomists for standard genome sequencing and annotation.</title>
        <authorList>
            <consortium name="The Broad Institute Genomics Platform"/>
            <consortium name="The Broad Institute Genome Sequencing Center for Infectious Disease"/>
            <person name="Wu L."/>
            <person name="Ma J."/>
        </authorList>
    </citation>
    <scope>NUCLEOTIDE SEQUENCE [LARGE SCALE GENOMIC DNA]</scope>
    <source>
        <strain evidence="3">CGMCC 1.15407</strain>
    </source>
</reference>
<dbReference type="SUPFAM" id="SSF50331">
    <property type="entry name" value="MOP-like"/>
    <property type="match status" value="2"/>
</dbReference>
<sequence>MNQLTGHIKEIISSGQMSIVTIQLAGQVEMQSLVIDTPASAPYLKEGTPIQVLFKETETIIGTAGHSGLSIENRISGKILEIKKGKLLSRLSINTSCGNLVALISSTSAVLEALTPGMTITAMVKSNEVILAPLA</sequence>
<feature type="domain" description="Transport-associated OB type 1" evidence="1">
    <location>
        <begin position="2"/>
        <end position="60"/>
    </location>
</feature>
<evidence type="ECO:0000313" key="2">
    <source>
        <dbReference type="EMBL" id="GGF30597.1"/>
    </source>
</evidence>
<dbReference type="RefSeq" id="WP_137403470.1">
    <property type="nucleotide sequence ID" value="NZ_BMIU01000008.1"/>
</dbReference>
<feature type="domain" description="Transport-associated OB type 1" evidence="1">
    <location>
        <begin position="70"/>
        <end position="131"/>
    </location>
</feature>
<keyword evidence="3" id="KW-1185">Reference proteome</keyword>
<accession>A0ABQ1UYN6</accession>
<evidence type="ECO:0000313" key="3">
    <source>
        <dbReference type="Proteomes" id="UP000647339"/>
    </source>
</evidence>
<dbReference type="Gene3D" id="2.40.50.100">
    <property type="match status" value="2"/>
</dbReference>
<evidence type="ECO:0000259" key="1">
    <source>
        <dbReference type="Pfam" id="PF03459"/>
    </source>
</evidence>